<organism evidence="1 2">
    <name type="scientific">Rubripirellula lacrimiformis</name>
    <dbReference type="NCBI Taxonomy" id="1930273"/>
    <lineage>
        <taxon>Bacteria</taxon>
        <taxon>Pseudomonadati</taxon>
        <taxon>Planctomycetota</taxon>
        <taxon>Planctomycetia</taxon>
        <taxon>Pirellulales</taxon>
        <taxon>Pirellulaceae</taxon>
        <taxon>Rubripirellula</taxon>
    </lineage>
</organism>
<name>A0A517NIG1_9BACT</name>
<accession>A0A517NIG1</accession>
<gene>
    <name evidence="1" type="ORF">K227x_53440</name>
</gene>
<sequence length="248" mass="28385">MSLTHSGDEARERPKEVRRLAEEIRRIDVVDLLSARSDEFALPARNPEKVQSEIHILFQLRSVLISELREVVRQADAGTVDLKKVREGTEELEKFRNASVEQVETLLKDQFSETQFNAIVDGFMRACPQNYYHCEFLAKQLDLTDEQIQKLHGLRRAEILIINGVDRSGENPFAAVAARLGAQRAKAADVLTEEQLEIVWKAQKLWKEGEDVEKFLARFSGNPGGRRFIKESKALTQKWDEIFPNTPL</sequence>
<evidence type="ECO:0000313" key="1">
    <source>
        <dbReference type="EMBL" id="QDT06920.1"/>
    </source>
</evidence>
<proteinExistence type="predicted"/>
<dbReference type="EMBL" id="CP036525">
    <property type="protein sequence ID" value="QDT06920.1"/>
    <property type="molecule type" value="Genomic_DNA"/>
</dbReference>
<protein>
    <submittedName>
        <fullName evidence="1">Uncharacterized protein</fullName>
    </submittedName>
</protein>
<dbReference type="AlphaFoldDB" id="A0A517NIG1"/>
<evidence type="ECO:0000313" key="2">
    <source>
        <dbReference type="Proteomes" id="UP000318538"/>
    </source>
</evidence>
<dbReference type="RefSeq" id="WP_145174209.1">
    <property type="nucleotide sequence ID" value="NZ_CP036525.1"/>
</dbReference>
<dbReference type="KEGG" id="rlc:K227x_53440"/>
<reference evidence="1 2" key="1">
    <citation type="submission" date="2019-02" db="EMBL/GenBank/DDBJ databases">
        <title>Deep-cultivation of Planctomycetes and their phenomic and genomic characterization uncovers novel biology.</title>
        <authorList>
            <person name="Wiegand S."/>
            <person name="Jogler M."/>
            <person name="Boedeker C."/>
            <person name="Pinto D."/>
            <person name="Vollmers J."/>
            <person name="Rivas-Marin E."/>
            <person name="Kohn T."/>
            <person name="Peeters S.H."/>
            <person name="Heuer A."/>
            <person name="Rast P."/>
            <person name="Oberbeckmann S."/>
            <person name="Bunk B."/>
            <person name="Jeske O."/>
            <person name="Meyerdierks A."/>
            <person name="Storesund J.E."/>
            <person name="Kallscheuer N."/>
            <person name="Luecker S."/>
            <person name="Lage O.M."/>
            <person name="Pohl T."/>
            <person name="Merkel B.J."/>
            <person name="Hornburger P."/>
            <person name="Mueller R.-W."/>
            <person name="Bruemmer F."/>
            <person name="Labrenz M."/>
            <person name="Spormann A.M."/>
            <person name="Op den Camp H."/>
            <person name="Overmann J."/>
            <person name="Amann R."/>
            <person name="Jetten M.S.M."/>
            <person name="Mascher T."/>
            <person name="Medema M.H."/>
            <person name="Devos D.P."/>
            <person name="Kaster A.-K."/>
            <person name="Ovreas L."/>
            <person name="Rohde M."/>
            <person name="Galperin M.Y."/>
            <person name="Jogler C."/>
        </authorList>
    </citation>
    <scope>NUCLEOTIDE SEQUENCE [LARGE SCALE GENOMIC DNA]</scope>
    <source>
        <strain evidence="1 2">K22_7</strain>
    </source>
</reference>
<dbReference type="Proteomes" id="UP000318538">
    <property type="component" value="Chromosome"/>
</dbReference>
<keyword evidence="2" id="KW-1185">Reference proteome</keyword>